<feature type="domain" description="UspA" evidence="3">
    <location>
        <begin position="1"/>
        <end position="140"/>
    </location>
</feature>
<evidence type="ECO:0000313" key="5">
    <source>
        <dbReference type="Proteomes" id="UP000253314"/>
    </source>
</evidence>
<name>A0A366XVE9_9BACI</name>
<comment type="caution">
    <text evidence="4">The sequence shown here is derived from an EMBL/GenBank/DDBJ whole genome shotgun (WGS) entry which is preliminary data.</text>
</comment>
<dbReference type="SUPFAM" id="SSF52402">
    <property type="entry name" value="Adenine nucleotide alpha hydrolases-like"/>
    <property type="match status" value="1"/>
</dbReference>
<dbReference type="AlphaFoldDB" id="A0A366XVE9"/>
<evidence type="ECO:0000256" key="1">
    <source>
        <dbReference type="ARBA" id="ARBA00008791"/>
    </source>
</evidence>
<dbReference type="PANTHER" id="PTHR46268:SF6">
    <property type="entry name" value="UNIVERSAL STRESS PROTEIN UP12"/>
    <property type="match status" value="1"/>
</dbReference>
<dbReference type="PANTHER" id="PTHR46268">
    <property type="entry name" value="STRESS RESPONSE PROTEIN NHAX"/>
    <property type="match status" value="1"/>
</dbReference>
<gene>
    <name evidence="4" type="ORF">DS031_11560</name>
</gene>
<sequence>MYTHILAAVDGSKSAEKAFQKAVTIAKKDQAKLSIVFVADADYYRALEGSAMVIDRIRNYGKSLINSYQTKAEESGVEIVQTILGYGSPKIEIAKHIAPKHDVDLIVCGAAGTHGIERLLIGSVSENITRHAKCDVLVVRN</sequence>
<dbReference type="CDD" id="cd00293">
    <property type="entry name" value="USP-like"/>
    <property type="match status" value="1"/>
</dbReference>
<dbReference type="InterPro" id="IPR006016">
    <property type="entry name" value="UspA"/>
</dbReference>
<evidence type="ECO:0000313" key="4">
    <source>
        <dbReference type="EMBL" id="RBW69548.1"/>
    </source>
</evidence>
<dbReference type="RefSeq" id="WP_113806238.1">
    <property type="nucleotide sequence ID" value="NZ_QOCW01000010.1"/>
</dbReference>
<accession>A0A366XVE9</accession>
<keyword evidence="5" id="KW-1185">Reference proteome</keyword>
<evidence type="ECO:0000259" key="3">
    <source>
        <dbReference type="Pfam" id="PF00582"/>
    </source>
</evidence>
<reference evidence="4 5" key="1">
    <citation type="submission" date="2018-07" db="EMBL/GenBank/DDBJ databases">
        <title>Lottiidibacillus patelloidae gen. nov., sp. nov., isolated from the intestinal tract of a marine limpet and the reclassification of B. taeanensis BH030017T, B. algicola KMM 3737T and B. hwajinpoensis SW-72T as genus Lottiidibacillus.</title>
        <authorList>
            <person name="Liu R."/>
            <person name="Huang Z."/>
        </authorList>
    </citation>
    <scope>NUCLEOTIDE SEQUENCE [LARGE SCALE GENOMIC DNA]</scope>
    <source>
        <strain evidence="4 5">BH030017</strain>
    </source>
</reference>
<dbReference type="OrthoDB" id="9789668at2"/>
<dbReference type="EMBL" id="QOCW01000010">
    <property type="protein sequence ID" value="RBW69548.1"/>
    <property type="molecule type" value="Genomic_DNA"/>
</dbReference>
<dbReference type="PIRSF" id="PIRSF006276">
    <property type="entry name" value="UspA"/>
    <property type="match status" value="1"/>
</dbReference>
<dbReference type="Pfam" id="PF00582">
    <property type="entry name" value="Usp"/>
    <property type="match status" value="1"/>
</dbReference>
<dbReference type="Gene3D" id="3.40.50.620">
    <property type="entry name" value="HUPs"/>
    <property type="match status" value="1"/>
</dbReference>
<protein>
    <recommendedName>
        <fullName evidence="2">Universal stress protein</fullName>
    </recommendedName>
</protein>
<comment type="similarity">
    <text evidence="1 2">Belongs to the universal stress protein A family.</text>
</comment>
<dbReference type="PRINTS" id="PR01438">
    <property type="entry name" value="UNVRSLSTRESS"/>
</dbReference>
<proteinExistence type="inferred from homology"/>
<organism evidence="4 5">
    <name type="scientific">Bacillus taeanensis</name>
    <dbReference type="NCBI Taxonomy" id="273032"/>
    <lineage>
        <taxon>Bacteria</taxon>
        <taxon>Bacillati</taxon>
        <taxon>Bacillota</taxon>
        <taxon>Bacilli</taxon>
        <taxon>Bacillales</taxon>
        <taxon>Bacillaceae</taxon>
        <taxon>Bacillus</taxon>
    </lineage>
</organism>
<dbReference type="InterPro" id="IPR014729">
    <property type="entry name" value="Rossmann-like_a/b/a_fold"/>
</dbReference>
<dbReference type="InterPro" id="IPR006015">
    <property type="entry name" value="Universal_stress_UspA"/>
</dbReference>
<dbReference type="Proteomes" id="UP000253314">
    <property type="component" value="Unassembled WGS sequence"/>
</dbReference>
<evidence type="ECO:0000256" key="2">
    <source>
        <dbReference type="PIRNR" id="PIRNR006276"/>
    </source>
</evidence>